<gene>
    <name evidence="8" type="ORF">GSMUA_193740.1</name>
</gene>
<keyword evidence="5" id="KW-0472">Membrane</keyword>
<feature type="domain" description="Cysteine-rich transmembrane" evidence="7">
    <location>
        <begin position="34"/>
        <end position="78"/>
    </location>
</feature>
<evidence type="ECO:0000256" key="3">
    <source>
        <dbReference type="ARBA" id="ARBA00022692"/>
    </source>
</evidence>
<keyword evidence="4" id="KW-1133">Transmembrane helix</keyword>
<protein>
    <submittedName>
        <fullName evidence="8">(wild Malaysian banana) hypothetical protein</fullName>
    </submittedName>
</protein>
<name>A0A804IFX7_MUSAM</name>
<sequence length="78" mass="8281">MSYYGQQQPPPQAYPPPPSAYPPPGQTYPMPPQVGDPVKDGGAVVAQPVSAETQSRGDGFWRGCCAALCCCCLLDMCF</sequence>
<comment type="subcellular location">
    <subcellularLocation>
        <location evidence="1">Membrane</location>
        <topology evidence="1">Single-pass membrane protein</topology>
    </subcellularLocation>
</comment>
<evidence type="ECO:0000313" key="10">
    <source>
        <dbReference type="Proteomes" id="UP000012960"/>
    </source>
</evidence>
<dbReference type="PANTHER" id="PTHR31568">
    <property type="entry name" value="RCG49325, ISOFORM CRA_A"/>
    <property type="match status" value="1"/>
</dbReference>
<accession>A0A804IFX7</accession>
<dbReference type="PANTHER" id="PTHR31568:SF122">
    <property type="entry name" value="PROTEIN CYSTEINE-RICH TRANSMEMBRANE MODULE 9"/>
    <property type="match status" value="1"/>
</dbReference>
<feature type="region of interest" description="Disordered" evidence="6">
    <location>
        <begin position="1"/>
        <end position="40"/>
    </location>
</feature>
<evidence type="ECO:0000256" key="2">
    <source>
        <dbReference type="ARBA" id="ARBA00009444"/>
    </source>
</evidence>
<dbReference type="Pfam" id="PF12734">
    <property type="entry name" value="CYSTM"/>
    <property type="match status" value="1"/>
</dbReference>
<dbReference type="Gramene" id="Ma03_t24820.1">
    <property type="protein sequence ID" value="Ma03_p24820.1"/>
    <property type="gene ID" value="Ma03_g24820"/>
</dbReference>
<dbReference type="OMA" id="ECCAAIC"/>
<keyword evidence="3" id="KW-0812">Transmembrane</keyword>
<proteinExistence type="inferred from homology"/>
<dbReference type="AlphaFoldDB" id="A0A804IFX7"/>
<evidence type="ECO:0000256" key="6">
    <source>
        <dbReference type="SAM" id="MobiDB-lite"/>
    </source>
</evidence>
<evidence type="ECO:0000256" key="5">
    <source>
        <dbReference type="ARBA" id="ARBA00023136"/>
    </source>
</evidence>
<dbReference type="Proteomes" id="UP000012960">
    <property type="component" value="Unplaced"/>
</dbReference>
<dbReference type="EnsemblPlants" id="Ma03_t24820.1">
    <property type="protein sequence ID" value="Ma03_p24820.1"/>
    <property type="gene ID" value="Ma03_g24820"/>
</dbReference>
<evidence type="ECO:0000259" key="7">
    <source>
        <dbReference type="Pfam" id="PF12734"/>
    </source>
</evidence>
<keyword evidence="10" id="KW-1185">Reference proteome</keyword>
<dbReference type="EMBL" id="HG996468">
    <property type="protein sequence ID" value="CAG1851192.1"/>
    <property type="molecule type" value="Genomic_DNA"/>
</dbReference>
<evidence type="ECO:0000313" key="9">
    <source>
        <dbReference type="EnsemblPlants" id="Ma03_p24820.1"/>
    </source>
</evidence>
<reference evidence="8" key="1">
    <citation type="submission" date="2021-03" db="EMBL/GenBank/DDBJ databases">
        <authorList>
            <consortium name="Genoscope - CEA"/>
            <person name="William W."/>
        </authorList>
    </citation>
    <scope>NUCLEOTIDE SEQUENCE</scope>
    <source>
        <strain evidence="8">Doubled-haploid Pahang</strain>
    </source>
</reference>
<evidence type="ECO:0000256" key="1">
    <source>
        <dbReference type="ARBA" id="ARBA00004167"/>
    </source>
</evidence>
<organism evidence="9 10">
    <name type="scientific">Musa acuminata subsp. malaccensis</name>
    <name type="common">Wild banana</name>
    <name type="synonym">Musa malaccensis</name>
    <dbReference type="NCBI Taxonomy" id="214687"/>
    <lineage>
        <taxon>Eukaryota</taxon>
        <taxon>Viridiplantae</taxon>
        <taxon>Streptophyta</taxon>
        <taxon>Embryophyta</taxon>
        <taxon>Tracheophyta</taxon>
        <taxon>Spermatophyta</taxon>
        <taxon>Magnoliopsida</taxon>
        <taxon>Liliopsida</taxon>
        <taxon>Zingiberales</taxon>
        <taxon>Musaceae</taxon>
        <taxon>Musa</taxon>
    </lineage>
</organism>
<dbReference type="InterPro" id="IPR044850">
    <property type="entry name" value="WIH1-like"/>
</dbReference>
<dbReference type="OrthoDB" id="785836at2759"/>
<dbReference type="InterPro" id="IPR028144">
    <property type="entry name" value="CYSTM_dom"/>
</dbReference>
<evidence type="ECO:0000313" key="8">
    <source>
        <dbReference type="EMBL" id="CAG1851192.1"/>
    </source>
</evidence>
<comment type="similarity">
    <text evidence="2">Belongs to the CYSTM1 family.</text>
</comment>
<dbReference type="InParanoid" id="A0A804IFX7"/>
<dbReference type="GO" id="GO:0005886">
    <property type="term" value="C:plasma membrane"/>
    <property type="evidence" value="ECO:0007669"/>
    <property type="project" value="InterPro"/>
</dbReference>
<feature type="compositionally biased region" description="Pro residues" evidence="6">
    <location>
        <begin position="8"/>
        <end position="34"/>
    </location>
</feature>
<reference evidence="9" key="2">
    <citation type="submission" date="2021-05" db="UniProtKB">
        <authorList>
            <consortium name="EnsemblPlants"/>
        </authorList>
    </citation>
    <scope>IDENTIFICATION</scope>
    <source>
        <strain evidence="9">subsp. malaccensis</strain>
    </source>
</reference>
<evidence type="ECO:0000256" key="4">
    <source>
        <dbReference type="ARBA" id="ARBA00022989"/>
    </source>
</evidence>